<gene>
    <name evidence="1" type="ORF">PGLA2088_LOCUS44020</name>
</gene>
<dbReference type="AlphaFoldDB" id="A0A813LIV7"/>
<dbReference type="EMBL" id="CAJNNW010035012">
    <property type="protein sequence ID" value="CAE8725194.1"/>
    <property type="molecule type" value="Genomic_DNA"/>
</dbReference>
<reference evidence="1" key="1">
    <citation type="submission" date="2021-02" db="EMBL/GenBank/DDBJ databases">
        <authorList>
            <person name="Dougan E. K."/>
            <person name="Rhodes N."/>
            <person name="Thang M."/>
            <person name="Chan C."/>
        </authorList>
    </citation>
    <scope>NUCLEOTIDE SEQUENCE</scope>
</reference>
<sequence length="128" mass="14076">MILQSAPQSASLASNSADRGHRLAHGFTLSCSPPASLRQSQRAQASLNLWECIARTMDGRLPNCVGYFLASPLRYSQTPPRWREMRVQFAGLTMPHTQTPRVVSFVCGFGSGSIETQQQLLEKLCSPP</sequence>
<evidence type="ECO:0000313" key="1">
    <source>
        <dbReference type="EMBL" id="CAE8725194.1"/>
    </source>
</evidence>
<organism evidence="1 2">
    <name type="scientific">Polarella glacialis</name>
    <name type="common">Dinoflagellate</name>
    <dbReference type="NCBI Taxonomy" id="89957"/>
    <lineage>
        <taxon>Eukaryota</taxon>
        <taxon>Sar</taxon>
        <taxon>Alveolata</taxon>
        <taxon>Dinophyceae</taxon>
        <taxon>Suessiales</taxon>
        <taxon>Suessiaceae</taxon>
        <taxon>Polarella</taxon>
    </lineage>
</organism>
<proteinExistence type="predicted"/>
<protein>
    <submittedName>
        <fullName evidence="1">Uncharacterized protein</fullName>
    </submittedName>
</protein>
<name>A0A813LIV7_POLGL</name>
<dbReference type="Proteomes" id="UP000626109">
    <property type="component" value="Unassembled WGS sequence"/>
</dbReference>
<evidence type="ECO:0000313" key="2">
    <source>
        <dbReference type="Proteomes" id="UP000626109"/>
    </source>
</evidence>
<comment type="caution">
    <text evidence="1">The sequence shown here is derived from an EMBL/GenBank/DDBJ whole genome shotgun (WGS) entry which is preliminary data.</text>
</comment>
<accession>A0A813LIV7</accession>